<protein>
    <submittedName>
        <fullName evidence="2">HNH endonuclease</fullName>
    </submittedName>
</protein>
<keyword evidence="3" id="KW-1185">Reference proteome</keyword>
<keyword evidence="2" id="KW-0255">Endonuclease</keyword>
<gene>
    <name evidence="2" type="ORF">H1S06_15190</name>
</gene>
<feature type="domain" description="HNH nuclease" evidence="1">
    <location>
        <begin position="152"/>
        <end position="203"/>
    </location>
</feature>
<dbReference type="Pfam" id="PF13391">
    <property type="entry name" value="HNH_2"/>
    <property type="match status" value="1"/>
</dbReference>
<evidence type="ECO:0000313" key="3">
    <source>
        <dbReference type="Proteomes" id="UP000538931"/>
    </source>
</evidence>
<comment type="caution">
    <text evidence="2">The sequence shown here is derived from an EMBL/GenBank/DDBJ whole genome shotgun (WGS) entry which is preliminary data.</text>
</comment>
<sequence length="268" mass="30334">MSGKGWTPEQVKLAFHLYCQLPFGRLHHSNPEIIALAELIGRTPSAIAMKLTNLASLDPAIIASGRKGLSGASKLDRAIWDEFHADWEGLVLESMQIRAQFEGGKDASSGIEQPKVSTLEDFTGETRTQSVQQRVKQSFFRRAVLSSYGNRCCITGLSEPRLLIASHIVPWSQDKANRLNPSNGLCLSALYDRAFDQGLMTFDEDWRVVLSYRLKQPEPAMQRFFESIEGQRIKLPERFSPDPVLMDQHREKVFISECFYLLCFHSIL</sequence>
<organism evidence="2 3">
    <name type="scientific">Marinobacterium marinum</name>
    <dbReference type="NCBI Taxonomy" id="2756129"/>
    <lineage>
        <taxon>Bacteria</taxon>
        <taxon>Pseudomonadati</taxon>
        <taxon>Pseudomonadota</taxon>
        <taxon>Gammaproteobacteria</taxon>
        <taxon>Oceanospirillales</taxon>
        <taxon>Oceanospirillaceae</taxon>
        <taxon>Marinobacterium</taxon>
    </lineage>
</organism>
<reference evidence="2 3" key="1">
    <citation type="submission" date="2020-07" db="EMBL/GenBank/DDBJ databases">
        <title>Bacterium isolated from marien macroalgae.</title>
        <authorList>
            <person name="Zhu K."/>
            <person name="Lu D."/>
            <person name="Du Z."/>
        </authorList>
    </citation>
    <scope>NUCLEOTIDE SEQUENCE [LARGE SCALE GENOMIC DNA]</scope>
    <source>
        <strain evidence="2 3">3-1745</strain>
    </source>
</reference>
<dbReference type="EMBL" id="JACEMT010000055">
    <property type="protein sequence ID" value="MBA4503702.1"/>
    <property type="molecule type" value="Genomic_DNA"/>
</dbReference>
<keyword evidence="2" id="KW-0378">Hydrolase</keyword>
<proteinExistence type="predicted"/>
<evidence type="ECO:0000259" key="1">
    <source>
        <dbReference type="Pfam" id="PF13391"/>
    </source>
</evidence>
<dbReference type="Proteomes" id="UP000538931">
    <property type="component" value="Unassembled WGS sequence"/>
</dbReference>
<evidence type="ECO:0000313" key="2">
    <source>
        <dbReference type="EMBL" id="MBA4503702.1"/>
    </source>
</evidence>
<dbReference type="GO" id="GO:0004519">
    <property type="term" value="F:endonuclease activity"/>
    <property type="evidence" value="ECO:0007669"/>
    <property type="project" value="UniProtKB-KW"/>
</dbReference>
<dbReference type="InterPro" id="IPR003615">
    <property type="entry name" value="HNH_nuc"/>
</dbReference>
<name>A0A7W1X0R3_9GAMM</name>
<dbReference type="RefSeq" id="WP_181741732.1">
    <property type="nucleotide sequence ID" value="NZ_JACEMT010000055.1"/>
</dbReference>
<keyword evidence="2" id="KW-0540">Nuclease</keyword>
<accession>A0A7W1X0R3</accession>
<dbReference type="AlphaFoldDB" id="A0A7W1X0R3"/>